<feature type="transmembrane region" description="Helical" evidence="8">
    <location>
        <begin position="263"/>
        <end position="281"/>
    </location>
</feature>
<protein>
    <submittedName>
        <fullName evidence="10">VAMP-associated protein involved in inositol metabolism-like protein</fullName>
    </submittedName>
</protein>
<dbReference type="InterPro" id="IPR013783">
    <property type="entry name" value="Ig-like_fold"/>
</dbReference>
<keyword evidence="6 8" id="KW-0472">Membrane</keyword>
<evidence type="ECO:0000259" key="9">
    <source>
        <dbReference type="PROSITE" id="PS50202"/>
    </source>
</evidence>
<evidence type="ECO:0000256" key="2">
    <source>
        <dbReference type="ARBA" id="ARBA00008932"/>
    </source>
</evidence>
<dbReference type="InterPro" id="IPR000535">
    <property type="entry name" value="MSP_dom"/>
</dbReference>
<dbReference type="InterPro" id="IPR016763">
    <property type="entry name" value="VAP"/>
</dbReference>
<sequence>MSEVSKVSKAEQILILDPKNELHFKGPYSEVVTSYLKITNPSTRRVCFKVKTTAPKRYCVRPNNGIIDAKGQATIAVMLQPFDLDQLDKNKHKFMVQAVYAPEGEVNQESLWKEVAPETIMDSKLKCVFDVPAGQAQPSVVESSGTASNQFSSVHSTSAVSSGSPHSPPFGMEGDNEESGLSKRLSSEEKRYTEENRKLKDEVTHLRQEIMYLKEEGLKQRMKSASGSAAATTPADLLAQQYAGKEYGKQGNELSQIFLNPQVLALGIVLFVFGVIIGKVLF</sequence>
<keyword evidence="4 8" id="KW-1133">Transmembrane helix</keyword>
<reference evidence="10 11" key="1">
    <citation type="journal article" date="2018" name="Gigascience">
        <title>Genomes of trombidid mites reveal novel predicted allergens and laterally-transferred genes associated with secondary metabolism.</title>
        <authorList>
            <person name="Dong X."/>
            <person name="Chaisiri K."/>
            <person name="Xia D."/>
            <person name="Armstrong S.D."/>
            <person name="Fang Y."/>
            <person name="Donnelly M.J."/>
            <person name="Kadowaki T."/>
            <person name="McGarry J.W."/>
            <person name="Darby A.C."/>
            <person name="Makepeace B.L."/>
        </authorList>
    </citation>
    <scope>NUCLEOTIDE SEQUENCE [LARGE SCALE GENOMIC DNA]</scope>
    <source>
        <strain evidence="10">UoL-UT</strain>
    </source>
</reference>
<dbReference type="Pfam" id="PF00635">
    <property type="entry name" value="Motile_Sperm"/>
    <property type="match status" value="1"/>
</dbReference>
<dbReference type="GO" id="GO:0061817">
    <property type="term" value="P:endoplasmic reticulum-plasma membrane tethering"/>
    <property type="evidence" value="ECO:0007669"/>
    <property type="project" value="TreeGrafter"/>
</dbReference>
<dbReference type="PROSITE" id="PS50202">
    <property type="entry name" value="MSP"/>
    <property type="match status" value="1"/>
</dbReference>
<evidence type="ECO:0000256" key="7">
    <source>
        <dbReference type="SAM" id="MobiDB-lite"/>
    </source>
</evidence>
<evidence type="ECO:0000256" key="3">
    <source>
        <dbReference type="ARBA" id="ARBA00022692"/>
    </source>
</evidence>
<evidence type="ECO:0000256" key="6">
    <source>
        <dbReference type="ARBA" id="ARBA00023136"/>
    </source>
</evidence>
<comment type="caution">
    <text evidence="10">The sequence shown here is derived from an EMBL/GenBank/DDBJ whole genome shotgun (WGS) entry which is preliminary data.</text>
</comment>
<dbReference type="PANTHER" id="PTHR10809:SF6">
    <property type="entry name" value="AT11025P-RELATED"/>
    <property type="match status" value="1"/>
</dbReference>
<keyword evidence="11" id="KW-1185">Reference proteome</keyword>
<dbReference type="SUPFAM" id="SSF49354">
    <property type="entry name" value="PapD-like"/>
    <property type="match status" value="1"/>
</dbReference>
<dbReference type="AlphaFoldDB" id="A0A443SV36"/>
<feature type="compositionally biased region" description="Low complexity" evidence="7">
    <location>
        <begin position="152"/>
        <end position="165"/>
    </location>
</feature>
<dbReference type="STRING" id="299467.A0A443SV36"/>
<evidence type="ECO:0000313" key="11">
    <source>
        <dbReference type="Proteomes" id="UP000288716"/>
    </source>
</evidence>
<evidence type="ECO:0000256" key="4">
    <source>
        <dbReference type="ARBA" id="ARBA00022989"/>
    </source>
</evidence>
<evidence type="ECO:0000313" key="10">
    <source>
        <dbReference type="EMBL" id="RWS31381.1"/>
    </source>
</evidence>
<dbReference type="GO" id="GO:0033149">
    <property type="term" value="F:FFAT motif binding"/>
    <property type="evidence" value="ECO:0007669"/>
    <property type="project" value="TreeGrafter"/>
</dbReference>
<dbReference type="GO" id="GO:0005789">
    <property type="term" value="C:endoplasmic reticulum membrane"/>
    <property type="evidence" value="ECO:0007669"/>
    <property type="project" value="InterPro"/>
</dbReference>
<dbReference type="PIRSF" id="PIRSF019693">
    <property type="entry name" value="VAMP-associated"/>
    <property type="match status" value="1"/>
</dbReference>
<dbReference type="PANTHER" id="PTHR10809">
    <property type="entry name" value="VESICLE-ASSOCIATED MEMBRANE PROTEIN-ASSOCIATED PROTEIN"/>
    <property type="match status" value="1"/>
</dbReference>
<dbReference type="Gene3D" id="2.60.40.10">
    <property type="entry name" value="Immunoglobulins"/>
    <property type="match status" value="1"/>
</dbReference>
<dbReference type="Proteomes" id="UP000288716">
    <property type="component" value="Unassembled WGS sequence"/>
</dbReference>
<dbReference type="EMBL" id="NCKV01000180">
    <property type="protein sequence ID" value="RWS31381.1"/>
    <property type="molecule type" value="Genomic_DNA"/>
</dbReference>
<proteinExistence type="inferred from homology"/>
<dbReference type="GO" id="GO:0090158">
    <property type="term" value="P:endoplasmic reticulum membrane organization"/>
    <property type="evidence" value="ECO:0007669"/>
    <property type="project" value="TreeGrafter"/>
</dbReference>
<keyword evidence="5" id="KW-0175">Coiled coil</keyword>
<dbReference type="OrthoDB" id="264603at2759"/>
<name>A0A443SV36_9ACAR</name>
<feature type="region of interest" description="Disordered" evidence="7">
    <location>
        <begin position="139"/>
        <end position="198"/>
    </location>
</feature>
<organism evidence="10 11">
    <name type="scientific">Leptotrombidium deliense</name>
    <dbReference type="NCBI Taxonomy" id="299467"/>
    <lineage>
        <taxon>Eukaryota</taxon>
        <taxon>Metazoa</taxon>
        <taxon>Ecdysozoa</taxon>
        <taxon>Arthropoda</taxon>
        <taxon>Chelicerata</taxon>
        <taxon>Arachnida</taxon>
        <taxon>Acari</taxon>
        <taxon>Acariformes</taxon>
        <taxon>Trombidiformes</taxon>
        <taxon>Prostigmata</taxon>
        <taxon>Anystina</taxon>
        <taxon>Parasitengona</taxon>
        <taxon>Trombiculoidea</taxon>
        <taxon>Trombiculidae</taxon>
        <taxon>Leptotrombidium</taxon>
    </lineage>
</organism>
<accession>A0A443SV36</accession>
<evidence type="ECO:0000256" key="8">
    <source>
        <dbReference type="SAM" id="Phobius"/>
    </source>
</evidence>
<dbReference type="FunFam" id="2.60.40.10:FF:000334">
    <property type="entry name" value="vesicle-associated membrane protein-associated protein A isoform X1"/>
    <property type="match status" value="1"/>
</dbReference>
<evidence type="ECO:0000256" key="5">
    <source>
        <dbReference type="ARBA" id="ARBA00023054"/>
    </source>
</evidence>
<keyword evidence="3 8" id="KW-0812">Transmembrane</keyword>
<feature type="compositionally biased region" description="Polar residues" evidence="7">
    <location>
        <begin position="139"/>
        <end position="151"/>
    </location>
</feature>
<dbReference type="VEuPathDB" id="VectorBase:LDEU000660"/>
<feature type="compositionally biased region" description="Basic and acidic residues" evidence="7">
    <location>
        <begin position="185"/>
        <end position="198"/>
    </location>
</feature>
<comment type="subcellular location">
    <subcellularLocation>
        <location evidence="1">Membrane</location>
        <topology evidence="1">Single-pass type IV membrane protein</topology>
    </subcellularLocation>
</comment>
<dbReference type="InterPro" id="IPR008962">
    <property type="entry name" value="PapD-like_sf"/>
</dbReference>
<dbReference type="GO" id="GO:0005886">
    <property type="term" value="C:plasma membrane"/>
    <property type="evidence" value="ECO:0007669"/>
    <property type="project" value="TreeGrafter"/>
</dbReference>
<feature type="domain" description="MSP" evidence="9">
    <location>
        <begin position="13"/>
        <end position="130"/>
    </location>
</feature>
<gene>
    <name evidence="10" type="ORF">B4U80_01480</name>
</gene>
<comment type="similarity">
    <text evidence="2">Belongs to the VAMP-associated protein (VAP) (TC 9.B.17) family.</text>
</comment>
<evidence type="ECO:0000256" key="1">
    <source>
        <dbReference type="ARBA" id="ARBA00004211"/>
    </source>
</evidence>